<keyword evidence="1" id="KW-0472">Membrane</keyword>
<gene>
    <name evidence="2" type="ORF">L4923_23700</name>
</gene>
<evidence type="ECO:0000313" key="2">
    <source>
        <dbReference type="EMBL" id="MCG7508050.1"/>
    </source>
</evidence>
<dbReference type="Gene3D" id="1.25.40.10">
    <property type="entry name" value="Tetratricopeptide repeat domain"/>
    <property type="match status" value="1"/>
</dbReference>
<sequence length="595" mass="64545">MQHSTPAAPAVRETLDRLLASQTFGRSERARELLRYLVEREQSGEADKLKGFSIAVDVFGKDAGFDPSTDAVVRVQAGRLRELLEQYFTTEGAAEPIRIVIPRGSYIPSYEPNGVGIPFQPSTGQRQAPFVLDHIPATISPEAIAIQTPSNSVSGDASGATATLFRHLHVFWVAVAVIFIVMITFTVLMLRQTYGPGLNPAGSANGGGPAAASATATTLEKLPSVYLIASQKNPQIQRVETILRAGLSNMETVQFIDLNPDGDAARMEDPTAFVFTLGSGAAVGSVAIEVKNLKTGRILTSETLSAFETTASQVADRIAKILGSVTGPFGSIYGYIEQNRLQNDLTSCLILSKTYPSNQSAENHEAAYRCLENLIAHGEASALIYAALAGQQLDAVVWGYAYPPNPSVQQAMAYVNKAIQIDPSSSRAYRMAAYAEGVLGNQKERVRWAKKAYDAAPYDLRAVYHYGWALVMVGDYREGTALLARSLNLANPHSKWLDYALFQGAFMLDDLELQKRAAQALSTVEPQPEYLVAQLIVASKDGKRDEAARLLSDLNARFPDFTANPRETFAKRSYPPEMIEKFIRGLQAAGLNGAT</sequence>
<keyword evidence="3" id="KW-1185">Reference proteome</keyword>
<dbReference type="EMBL" id="JAKREW010000033">
    <property type="protein sequence ID" value="MCG7508050.1"/>
    <property type="molecule type" value="Genomic_DNA"/>
</dbReference>
<evidence type="ECO:0008006" key="4">
    <source>
        <dbReference type="Google" id="ProtNLM"/>
    </source>
</evidence>
<keyword evidence="1" id="KW-1133">Transmembrane helix</keyword>
<proteinExistence type="predicted"/>
<feature type="transmembrane region" description="Helical" evidence="1">
    <location>
        <begin position="170"/>
        <end position="190"/>
    </location>
</feature>
<name>A0ABS9QL38_9HYPH</name>
<dbReference type="Proteomes" id="UP001201701">
    <property type="component" value="Unassembled WGS sequence"/>
</dbReference>
<evidence type="ECO:0000313" key="3">
    <source>
        <dbReference type="Proteomes" id="UP001201701"/>
    </source>
</evidence>
<protein>
    <recommendedName>
        <fullName evidence="4">Tetratricopeptide repeat protein</fullName>
    </recommendedName>
</protein>
<dbReference type="SUPFAM" id="SSF48452">
    <property type="entry name" value="TPR-like"/>
    <property type="match status" value="1"/>
</dbReference>
<dbReference type="InterPro" id="IPR011990">
    <property type="entry name" value="TPR-like_helical_dom_sf"/>
</dbReference>
<dbReference type="RefSeq" id="WP_239369569.1">
    <property type="nucleotide sequence ID" value="NZ_JAKREW010000033.1"/>
</dbReference>
<comment type="caution">
    <text evidence="2">The sequence shown here is derived from an EMBL/GenBank/DDBJ whole genome shotgun (WGS) entry which is preliminary data.</text>
</comment>
<organism evidence="2 3">
    <name type="scientific">Mesorhizobium retamae</name>
    <dbReference type="NCBI Taxonomy" id="2912854"/>
    <lineage>
        <taxon>Bacteria</taxon>
        <taxon>Pseudomonadati</taxon>
        <taxon>Pseudomonadota</taxon>
        <taxon>Alphaproteobacteria</taxon>
        <taxon>Hyphomicrobiales</taxon>
        <taxon>Phyllobacteriaceae</taxon>
        <taxon>Mesorhizobium</taxon>
    </lineage>
</organism>
<accession>A0ABS9QL38</accession>
<reference evidence="2 3" key="1">
    <citation type="submission" date="2022-02" db="EMBL/GenBank/DDBJ databases">
        <title>Draft genome sequence of Mezorhizobium retamae strain IRAMC:0171 isolated from Retama raetam nodules.</title>
        <authorList>
            <person name="Bengaied R."/>
            <person name="Sbissi I."/>
            <person name="Huber K."/>
            <person name="Ghodbane F."/>
            <person name="Nouioui I."/>
            <person name="Tarhouni M."/>
            <person name="Gtari M."/>
        </authorList>
    </citation>
    <scope>NUCLEOTIDE SEQUENCE [LARGE SCALE GENOMIC DNA]</scope>
    <source>
        <strain evidence="2 3">IRAMC:0171</strain>
    </source>
</reference>
<keyword evidence="1" id="KW-0812">Transmembrane</keyword>
<evidence type="ECO:0000256" key="1">
    <source>
        <dbReference type="SAM" id="Phobius"/>
    </source>
</evidence>